<keyword evidence="1" id="KW-0472">Membrane</keyword>
<accession>A0A9X2J4J7</accession>
<keyword evidence="3" id="KW-1185">Reference proteome</keyword>
<evidence type="ECO:0000313" key="2">
    <source>
        <dbReference type="EMBL" id="MCO1333419.1"/>
    </source>
</evidence>
<keyword evidence="1" id="KW-1133">Transmembrane helix</keyword>
<organism evidence="2 3">
    <name type="scientific">Microbulbifer okhotskensis</name>
    <dbReference type="NCBI Taxonomy" id="2926617"/>
    <lineage>
        <taxon>Bacteria</taxon>
        <taxon>Pseudomonadati</taxon>
        <taxon>Pseudomonadota</taxon>
        <taxon>Gammaproteobacteria</taxon>
        <taxon>Cellvibrionales</taxon>
        <taxon>Microbulbiferaceae</taxon>
        <taxon>Microbulbifer</taxon>
    </lineage>
</organism>
<dbReference type="Proteomes" id="UP001139028">
    <property type="component" value="Unassembled WGS sequence"/>
</dbReference>
<comment type="caution">
    <text evidence="2">The sequence shown here is derived from an EMBL/GenBank/DDBJ whole genome shotgun (WGS) entry which is preliminary data.</text>
</comment>
<protein>
    <submittedName>
        <fullName evidence="2">Uncharacterized protein</fullName>
    </submittedName>
</protein>
<gene>
    <name evidence="2" type="ORF">MO867_03605</name>
</gene>
<sequence>MVFEGLIVFSLFLVGYVTFYFYQKKVRLKFVEAYEFHPSIKCRVKDKYPHLNKKQLDIVINGLRAYFIINQTAGKKWWRCHRKWLMWRGMSLY</sequence>
<feature type="transmembrane region" description="Helical" evidence="1">
    <location>
        <begin position="6"/>
        <end position="22"/>
    </location>
</feature>
<proteinExistence type="predicted"/>
<dbReference type="AlphaFoldDB" id="A0A9X2J4J7"/>
<dbReference type="RefSeq" id="WP_252464688.1">
    <property type="nucleotide sequence ID" value="NZ_JALBWM010000008.1"/>
</dbReference>
<keyword evidence="1" id="KW-0812">Transmembrane</keyword>
<evidence type="ECO:0000313" key="3">
    <source>
        <dbReference type="Proteomes" id="UP001139028"/>
    </source>
</evidence>
<reference evidence="2" key="1">
    <citation type="journal article" date="2022" name="Arch. Microbiol.">
        <title>Microbulbifer okhotskensis sp. nov., isolated from a deep bottom sediment of the Okhotsk Sea.</title>
        <authorList>
            <person name="Romanenko L."/>
            <person name="Kurilenko V."/>
            <person name="Otstavnykh N."/>
            <person name="Velansky P."/>
            <person name="Isaeva M."/>
            <person name="Mikhailov V."/>
        </authorList>
    </citation>
    <scope>NUCLEOTIDE SEQUENCE</scope>
    <source>
        <strain evidence="2">OS29</strain>
    </source>
</reference>
<dbReference type="EMBL" id="JALBWM010000008">
    <property type="protein sequence ID" value="MCO1333419.1"/>
    <property type="molecule type" value="Genomic_DNA"/>
</dbReference>
<name>A0A9X2J4J7_9GAMM</name>
<evidence type="ECO:0000256" key="1">
    <source>
        <dbReference type="SAM" id="Phobius"/>
    </source>
</evidence>